<feature type="transmembrane region" description="Helical" evidence="10">
    <location>
        <begin position="69"/>
        <end position="87"/>
    </location>
</feature>
<evidence type="ECO:0000256" key="10">
    <source>
        <dbReference type="SAM" id="Phobius"/>
    </source>
</evidence>
<dbReference type="PANTHER" id="PTHR30561">
    <property type="entry name" value="SMR FAMILY PROTON-DEPENDENT DRUG EFFLUX TRANSPORTER SUGE"/>
    <property type="match status" value="1"/>
</dbReference>
<evidence type="ECO:0000256" key="6">
    <source>
        <dbReference type="ARBA" id="ARBA00023136"/>
    </source>
</evidence>
<evidence type="ECO:0000256" key="5">
    <source>
        <dbReference type="ARBA" id="ARBA00022989"/>
    </source>
</evidence>
<comment type="similarity">
    <text evidence="7">Belongs to the drug/metabolite transporter (DMT) superfamily. Small multidrug resistance (SMR) (TC 2.A.7.1) family. Gdx/SugE subfamily.</text>
</comment>
<keyword evidence="12" id="KW-1185">Reference proteome</keyword>
<dbReference type="Gene3D" id="1.10.3730.20">
    <property type="match status" value="1"/>
</dbReference>
<dbReference type="PANTHER" id="PTHR30561:SF0">
    <property type="entry name" value="GUANIDINIUM EXPORTER"/>
    <property type="match status" value="1"/>
</dbReference>
<keyword evidence="6 10" id="KW-0472">Membrane</keyword>
<dbReference type="GO" id="GO:0022857">
    <property type="term" value="F:transmembrane transporter activity"/>
    <property type="evidence" value="ECO:0007669"/>
    <property type="project" value="InterPro"/>
</dbReference>
<evidence type="ECO:0000313" key="11">
    <source>
        <dbReference type="EMBL" id="CAB3734111.1"/>
    </source>
</evidence>
<evidence type="ECO:0000256" key="7">
    <source>
        <dbReference type="ARBA" id="ARBA00038151"/>
    </source>
</evidence>
<dbReference type="InterPro" id="IPR037185">
    <property type="entry name" value="EmrE-like"/>
</dbReference>
<evidence type="ECO:0000256" key="8">
    <source>
        <dbReference type="ARBA" id="ARBA00039168"/>
    </source>
</evidence>
<evidence type="ECO:0000256" key="3">
    <source>
        <dbReference type="ARBA" id="ARBA00022475"/>
    </source>
</evidence>
<dbReference type="AlphaFoldDB" id="A0A6S7AJB9"/>
<evidence type="ECO:0000313" key="12">
    <source>
        <dbReference type="Proteomes" id="UP000494214"/>
    </source>
</evidence>
<feature type="transmembrane region" description="Helical" evidence="10">
    <location>
        <begin position="15"/>
        <end position="35"/>
    </location>
</feature>
<comment type="subcellular location">
    <subcellularLocation>
        <location evidence="1 9">Cell membrane</location>
        <topology evidence="1 9">Multi-pass membrane protein</topology>
    </subcellularLocation>
</comment>
<accession>A0A6S7AJB9</accession>
<sequence length="92" mass="9613">MGLSLKLNAGWTKPGPSIIAVMAGLGSIYLLALALRALPMGMAYAIWTGIGTIGLVLVGVLVFQDEMNWTRACFLGLAFIGIVGLRFSEAAA</sequence>
<keyword evidence="4 9" id="KW-0812">Transmembrane</keyword>
<name>A0A6S7AJB9_9BURK</name>
<protein>
    <recommendedName>
        <fullName evidence="8">Guanidinium exporter</fullName>
    </recommendedName>
</protein>
<keyword evidence="5 10" id="KW-1133">Transmembrane helix</keyword>
<dbReference type="SUPFAM" id="SSF103481">
    <property type="entry name" value="Multidrug resistance efflux transporter EmrE"/>
    <property type="match status" value="1"/>
</dbReference>
<gene>
    <name evidence="11" type="primary">gdx_2</name>
    <name evidence="11" type="ORF">LMG26690_05086</name>
</gene>
<organism evidence="11 12">
    <name type="scientific">Achromobacter animicus</name>
    <dbReference type="NCBI Taxonomy" id="1389935"/>
    <lineage>
        <taxon>Bacteria</taxon>
        <taxon>Pseudomonadati</taxon>
        <taxon>Pseudomonadota</taxon>
        <taxon>Betaproteobacteria</taxon>
        <taxon>Burkholderiales</taxon>
        <taxon>Alcaligenaceae</taxon>
        <taxon>Achromobacter</taxon>
    </lineage>
</organism>
<keyword evidence="2" id="KW-0813">Transport</keyword>
<dbReference type="EMBL" id="CADIJM010000019">
    <property type="protein sequence ID" value="CAB3734111.1"/>
    <property type="molecule type" value="Genomic_DNA"/>
</dbReference>
<dbReference type="Proteomes" id="UP000494214">
    <property type="component" value="Unassembled WGS sequence"/>
</dbReference>
<evidence type="ECO:0000256" key="1">
    <source>
        <dbReference type="ARBA" id="ARBA00004651"/>
    </source>
</evidence>
<keyword evidence="3" id="KW-1003">Cell membrane</keyword>
<feature type="transmembrane region" description="Helical" evidence="10">
    <location>
        <begin position="42"/>
        <end position="63"/>
    </location>
</feature>
<evidence type="ECO:0000256" key="2">
    <source>
        <dbReference type="ARBA" id="ARBA00022448"/>
    </source>
</evidence>
<dbReference type="Pfam" id="PF00893">
    <property type="entry name" value="Multi_Drug_Res"/>
    <property type="match status" value="1"/>
</dbReference>
<dbReference type="InterPro" id="IPR045324">
    <property type="entry name" value="Small_multidrug_res"/>
</dbReference>
<evidence type="ECO:0000256" key="4">
    <source>
        <dbReference type="ARBA" id="ARBA00022692"/>
    </source>
</evidence>
<reference evidence="11 12" key="1">
    <citation type="submission" date="2020-04" db="EMBL/GenBank/DDBJ databases">
        <authorList>
            <person name="De Canck E."/>
        </authorList>
    </citation>
    <scope>NUCLEOTIDE SEQUENCE [LARGE SCALE GENOMIC DNA]</scope>
    <source>
        <strain evidence="11 12">LMG 26690</strain>
    </source>
</reference>
<evidence type="ECO:0000256" key="9">
    <source>
        <dbReference type="RuleBase" id="RU003942"/>
    </source>
</evidence>
<dbReference type="GO" id="GO:0005886">
    <property type="term" value="C:plasma membrane"/>
    <property type="evidence" value="ECO:0007669"/>
    <property type="project" value="UniProtKB-SubCell"/>
</dbReference>
<dbReference type="InterPro" id="IPR000390">
    <property type="entry name" value="Small_drug/metabolite_transptr"/>
</dbReference>
<proteinExistence type="inferred from homology"/>